<dbReference type="SUPFAM" id="SSF47323">
    <property type="entry name" value="Anticodon-binding domain of a subclass of class I aminoacyl-tRNA synthetases"/>
    <property type="match status" value="1"/>
</dbReference>
<dbReference type="InterPro" id="IPR032678">
    <property type="entry name" value="tRNA-synt_1_cat_dom"/>
</dbReference>
<keyword evidence="7 12" id="KW-0862">Zinc</keyword>
<evidence type="ECO:0000313" key="15">
    <source>
        <dbReference type="Proteomes" id="UP001500212"/>
    </source>
</evidence>
<accession>A0ABP8TIT6</accession>
<feature type="short sequence motif" description="'HIGH' region" evidence="12">
    <location>
        <begin position="51"/>
        <end position="61"/>
    </location>
</feature>
<reference evidence="15" key="1">
    <citation type="journal article" date="2019" name="Int. J. Syst. Evol. Microbiol.">
        <title>The Global Catalogue of Microorganisms (GCM) 10K type strain sequencing project: providing services to taxonomists for standard genome sequencing and annotation.</title>
        <authorList>
            <consortium name="The Broad Institute Genomics Platform"/>
            <consortium name="The Broad Institute Genome Sequencing Center for Infectious Disease"/>
            <person name="Wu L."/>
            <person name="Ma J."/>
        </authorList>
    </citation>
    <scope>NUCLEOTIDE SEQUENCE [LARGE SCALE GENOMIC DNA]</scope>
    <source>
        <strain evidence="15">JCM 17938</strain>
    </source>
</reference>
<dbReference type="PANTHER" id="PTHR10890:SF30">
    <property type="entry name" value="CYSTEINE--TRNA LIGASE"/>
    <property type="match status" value="1"/>
</dbReference>
<keyword evidence="15" id="KW-1185">Reference proteome</keyword>
<dbReference type="Pfam" id="PF09190">
    <property type="entry name" value="DALR_2"/>
    <property type="match status" value="1"/>
</dbReference>
<keyword evidence="5 12" id="KW-0479">Metal-binding</keyword>
<dbReference type="HAMAP" id="MF_00041">
    <property type="entry name" value="Cys_tRNA_synth"/>
    <property type="match status" value="1"/>
</dbReference>
<dbReference type="EC" id="6.1.1.16" evidence="12"/>
<dbReference type="InterPro" id="IPR056411">
    <property type="entry name" value="CysS_C"/>
</dbReference>
<organism evidence="14 15">
    <name type="scientific">Actinoallomurus liliacearum</name>
    <dbReference type="NCBI Taxonomy" id="1080073"/>
    <lineage>
        <taxon>Bacteria</taxon>
        <taxon>Bacillati</taxon>
        <taxon>Actinomycetota</taxon>
        <taxon>Actinomycetes</taxon>
        <taxon>Streptosporangiales</taxon>
        <taxon>Thermomonosporaceae</taxon>
        <taxon>Actinoallomurus</taxon>
    </lineage>
</organism>
<dbReference type="Gene3D" id="1.20.120.1910">
    <property type="entry name" value="Cysteine-tRNA ligase, C-terminal anti-codon recognition domain"/>
    <property type="match status" value="1"/>
</dbReference>
<evidence type="ECO:0000256" key="4">
    <source>
        <dbReference type="ARBA" id="ARBA00022598"/>
    </source>
</evidence>
<evidence type="ECO:0000256" key="12">
    <source>
        <dbReference type="HAMAP-Rule" id="MF_00041"/>
    </source>
</evidence>
<evidence type="ECO:0000256" key="7">
    <source>
        <dbReference type="ARBA" id="ARBA00022833"/>
    </source>
</evidence>
<dbReference type="GO" id="GO:0016874">
    <property type="term" value="F:ligase activity"/>
    <property type="evidence" value="ECO:0007669"/>
    <property type="project" value="UniProtKB-KW"/>
</dbReference>
<dbReference type="InterPro" id="IPR015273">
    <property type="entry name" value="Cys-tRNA-synt_Ia_DALR"/>
</dbReference>
<evidence type="ECO:0000256" key="9">
    <source>
        <dbReference type="ARBA" id="ARBA00022917"/>
    </source>
</evidence>
<dbReference type="Gene3D" id="3.40.50.620">
    <property type="entry name" value="HUPs"/>
    <property type="match status" value="1"/>
</dbReference>
<protein>
    <recommendedName>
        <fullName evidence="12">Cysteine--tRNA ligase</fullName>
        <ecNumber evidence="12">6.1.1.16</ecNumber>
    </recommendedName>
    <alternativeName>
        <fullName evidence="12">Cysteinyl-tRNA synthetase</fullName>
        <shortName evidence="12">CysRS</shortName>
    </alternativeName>
</protein>
<dbReference type="PANTHER" id="PTHR10890">
    <property type="entry name" value="CYSTEINYL-TRNA SYNTHETASE"/>
    <property type="match status" value="1"/>
</dbReference>
<comment type="similarity">
    <text evidence="1 12">Belongs to the class-I aminoacyl-tRNA synthetase family.</text>
</comment>
<evidence type="ECO:0000256" key="1">
    <source>
        <dbReference type="ARBA" id="ARBA00005594"/>
    </source>
</evidence>
<feature type="binding site" evidence="12">
    <location>
        <position position="49"/>
    </location>
    <ligand>
        <name>Zn(2+)</name>
        <dbReference type="ChEBI" id="CHEBI:29105"/>
    </ligand>
</feature>
<comment type="catalytic activity">
    <reaction evidence="11 12">
        <text>tRNA(Cys) + L-cysteine + ATP = L-cysteinyl-tRNA(Cys) + AMP + diphosphate</text>
        <dbReference type="Rhea" id="RHEA:17773"/>
        <dbReference type="Rhea" id="RHEA-COMP:9661"/>
        <dbReference type="Rhea" id="RHEA-COMP:9679"/>
        <dbReference type="ChEBI" id="CHEBI:30616"/>
        <dbReference type="ChEBI" id="CHEBI:33019"/>
        <dbReference type="ChEBI" id="CHEBI:35235"/>
        <dbReference type="ChEBI" id="CHEBI:78442"/>
        <dbReference type="ChEBI" id="CHEBI:78517"/>
        <dbReference type="ChEBI" id="CHEBI:456215"/>
        <dbReference type="EC" id="6.1.1.16"/>
    </reaction>
</comment>
<feature type="binding site" evidence="12">
    <location>
        <position position="255"/>
    </location>
    <ligand>
        <name>Zn(2+)</name>
        <dbReference type="ChEBI" id="CHEBI:29105"/>
    </ligand>
</feature>
<evidence type="ECO:0000256" key="10">
    <source>
        <dbReference type="ARBA" id="ARBA00023146"/>
    </source>
</evidence>
<feature type="short sequence motif" description="'KMSKS' region" evidence="12">
    <location>
        <begin position="286"/>
        <end position="290"/>
    </location>
</feature>
<feature type="binding site" evidence="12">
    <location>
        <position position="259"/>
    </location>
    <ligand>
        <name>Zn(2+)</name>
        <dbReference type="ChEBI" id="CHEBI:29105"/>
    </ligand>
</feature>
<dbReference type="InterPro" id="IPR014729">
    <property type="entry name" value="Rossmann-like_a/b/a_fold"/>
</dbReference>
<gene>
    <name evidence="12 14" type="primary">cysS</name>
    <name evidence="14" type="ORF">GCM10023195_37680</name>
</gene>
<dbReference type="InterPro" id="IPR024909">
    <property type="entry name" value="Cys-tRNA/MSH_ligase"/>
</dbReference>
<feature type="domain" description="Cysteinyl-tRNA synthetase class Ia DALR" evidence="13">
    <location>
        <begin position="361"/>
        <end position="422"/>
    </location>
</feature>
<dbReference type="PRINTS" id="PR00983">
    <property type="entry name" value="TRNASYNTHCYS"/>
</dbReference>
<dbReference type="InterPro" id="IPR015803">
    <property type="entry name" value="Cys-tRNA-ligase"/>
</dbReference>
<dbReference type="NCBIfam" id="TIGR00435">
    <property type="entry name" value="cysS"/>
    <property type="match status" value="1"/>
</dbReference>
<keyword evidence="6 12" id="KW-0547">Nucleotide-binding</keyword>
<evidence type="ECO:0000256" key="5">
    <source>
        <dbReference type="ARBA" id="ARBA00022723"/>
    </source>
</evidence>
<keyword evidence="4 12" id="KW-0436">Ligase</keyword>
<feature type="binding site" evidence="12">
    <location>
        <position position="289"/>
    </location>
    <ligand>
        <name>ATP</name>
        <dbReference type="ChEBI" id="CHEBI:30616"/>
    </ligand>
</feature>
<comment type="subcellular location">
    <subcellularLocation>
        <location evidence="12">Cytoplasm</location>
    </subcellularLocation>
</comment>
<comment type="subunit">
    <text evidence="2 12">Monomer.</text>
</comment>
<name>A0ABP8TIT6_9ACTN</name>
<dbReference type="Pfam" id="PF23493">
    <property type="entry name" value="CysS_C"/>
    <property type="match status" value="1"/>
</dbReference>
<comment type="cofactor">
    <cofactor evidence="12">
        <name>Zn(2+)</name>
        <dbReference type="ChEBI" id="CHEBI:29105"/>
    </cofactor>
    <text evidence="12">Binds 1 zinc ion per subunit.</text>
</comment>
<dbReference type="SMART" id="SM00840">
    <property type="entry name" value="DALR_2"/>
    <property type="match status" value="1"/>
</dbReference>
<keyword evidence="3 12" id="KW-0963">Cytoplasm</keyword>
<evidence type="ECO:0000259" key="13">
    <source>
        <dbReference type="SMART" id="SM00840"/>
    </source>
</evidence>
<evidence type="ECO:0000256" key="3">
    <source>
        <dbReference type="ARBA" id="ARBA00022490"/>
    </source>
</evidence>
<dbReference type="InterPro" id="IPR009080">
    <property type="entry name" value="tRNAsynth_Ia_anticodon-bd"/>
</dbReference>
<comment type="caution">
    <text evidence="14">The sequence shown here is derived from an EMBL/GenBank/DDBJ whole genome shotgun (WGS) entry which is preliminary data.</text>
</comment>
<evidence type="ECO:0000256" key="8">
    <source>
        <dbReference type="ARBA" id="ARBA00022840"/>
    </source>
</evidence>
<dbReference type="EMBL" id="BAABHJ010000008">
    <property type="protein sequence ID" value="GAA4609363.1"/>
    <property type="molecule type" value="Genomic_DNA"/>
</dbReference>
<evidence type="ECO:0000256" key="2">
    <source>
        <dbReference type="ARBA" id="ARBA00011245"/>
    </source>
</evidence>
<evidence type="ECO:0000256" key="11">
    <source>
        <dbReference type="ARBA" id="ARBA00047398"/>
    </source>
</evidence>
<sequence length="483" mass="52378">MGEGRDFSDGTGPASNSLLRVSLRLYDTGTRGIREFVPLQAGRAGIYVCGATPQAAPHIGHMRSGVIYDLVYRWLLASGYDVTFVRNITDIDDKIIRVSAETGVPWFAVAEANQRVFGRGYDALGCLPPTIEPRATGHVPEMIVLMRRLIEAGHAYTVEGDVYFDVASWADRYGALSNQRLDSMRPAGDTPNEAAKRDPRDFALWKGAKPGEPSWETPWGPGRPGWHLECSAMSTKYLGATFDIHGGGVDLIFPHHENELAQSTAAGDGFARYWLHNGLLTVNGEKMSKSVGNVVLLTDLLDRARPVEVRYYLAAAHYRSIIDYSDEALREAAVAYQRVEGFVTRAVELAGRVEPGALPAPFADAMNDDLGVPQALAVVHEAVREGNTALAAGDKDTVTRALGEVRAMLGALGLDPLSAQWEGTAGDLRDVVDALVSVALEQRQAARARKDYAAADAIRDGLTAAGILIEDTPRGPRWELKRS</sequence>
<dbReference type="Pfam" id="PF01406">
    <property type="entry name" value="tRNA-synt_1e"/>
    <property type="match status" value="1"/>
</dbReference>
<keyword evidence="8 12" id="KW-0067">ATP-binding</keyword>
<evidence type="ECO:0000256" key="6">
    <source>
        <dbReference type="ARBA" id="ARBA00022741"/>
    </source>
</evidence>
<dbReference type="CDD" id="cd00672">
    <property type="entry name" value="CysRS_core"/>
    <property type="match status" value="1"/>
</dbReference>
<dbReference type="Proteomes" id="UP001500212">
    <property type="component" value="Unassembled WGS sequence"/>
</dbReference>
<feature type="binding site" evidence="12">
    <location>
        <position position="230"/>
    </location>
    <ligand>
        <name>Zn(2+)</name>
        <dbReference type="ChEBI" id="CHEBI:29105"/>
    </ligand>
</feature>
<evidence type="ECO:0000313" key="14">
    <source>
        <dbReference type="EMBL" id="GAA4609363.1"/>
    </source>
</evidence>
<proteinExistence type="inferred from homology"/>
<keyword evidence="10 12" id="KW-0030">Aminoacyl-tRNA synthetase</keyword>
<dbReference type="SUPFAM" id="SSF52374">
    <property type="entry name" value="Nucleotidylyl transferase"/>
    <property type="match status" value="1"/>
</dbReference>
<keyword evidence="9 12" id="KW-0648">Protein biosynthesis</keyword>